<dbReference type="AlphaFoldDB" id="A0A371D2D8"/>
<organism evidence="1 2">
    <name type="scientific">Lentinus brumalis</name>
    <dbReference type="NCBI Taxonomy" id="2498619"/>
    <lineage>
        <taxon>Eukaryota</taxon>
        <taxon>Fungi</taxon>
        <taxon>Dikarya</taxon>
        <taxon>Basidiomycota</taxon>
        <taxon>Agaricomycotina</taxon>
        <taxon>Agaricomycetes</taxon>
        <taxon>Polyporales</taxon>
        <taxon>Polyporaceae</taxon>
        <taxon>Lentinus</taxon>
    </lineage>
</organism>
<dbReference type="EMBL" id="KZ857425">
    <property type="protein sequence ID" value="RDX46685.1"/>
    <property type="molecule type" value="Genomic_DNA"/>
</dbReference>
<keyword evidence="2" id="KW-1185">Reference proteome</keyword>
<name>A0A371D2D8_9APHY</name>
<proteinExistence type="predicted"/>
<evidence type="ECO:0000313" key="1">
    <source>
        <dbReference type="EMBL" id="RDX46685.1"/>
    </source>
</evidence>
<sequence length="54" mass="6289">MAPLVFVLYAAFCFASLYSFSRRNVVHTLVGLNCLYSLLKRLLHRVHHHYVCHA</sequence>
<protein>
    <submittedName>
        <fullName evidence="1">Uncharacterized protein</fullName>
    </submittedName>
</protein>
<gene>
    <name evidence="1" type="ORF">OH76DRAFT_827046</name>
</gene>
<dbReference type="Proteomes" id="UP000256964">
    <property type="component" value="Unassembled WGS sequence"/>
</dbReference>
<accession>A0A371D2D8</accession>
<reference evidence="1 2" key="1">
    <citation type="journal article" date="2018" name="Biotechnol. Biofuels">
        <title>Integrative visual omics of the white-rot fungus Polyporus brumalis exposes the biotechnological potential of its oxidative enzymes for delignifying raw plant biomass.</title>
        <authorList>
            <person name="Miyauchi S."/>
            <person name="Rancon A."/>
            <person name="Drula E."/>
            <person name="Hage H."/>
            <person name="Chaduli D."/>
            <person name="Favel A."/>
            <person name="Grisel S."/>
            <person name="Henrissat B."/>
            <person name="Herpoel-Gimbert I."/>
            <person name="Ruiz-Duenas F.J."/>
            <person name="Chevret D."/>
            <person name="Hainaut M."/>
            <person name="Lin J."/>
            <person name="Wang M."/>
            <person name="Pangilinan J."/>
            <person name="Lipzen A."/>
            <person name="Lesage-Meessen L."/>
            <person name="Navarro D."/>
            <person name="Riley R."/>
            <person name="Grigoriev I.V."/>
            <person name="Zhou S."/>
            <person name="Raouche S."/>
            <person name="Rosso M.N."/>
        </authorList>
    </citation>
    <scope>NUCLEOTIDE SEQUENCE [LARGE SCALE GENOMIC DNA]</scope>
    <source>
        <strain evidence="1 2">BRFM 1820</strain>
    </source>
</reference>
<dbReference type="OrthoDB" id="2757990at2759"/>
<evidence type="ECO:0000313" key="2">
    <source>
        <dbReference type="Proteomes" id="UP000256964"/>
    </source>
</evidence>